<evidence type="ECO:0000313" key="3">
    <source>
        <dbReference type="EMBL" id="VVC75333.1"/>
    </source>
</evidence>
<dbReference type="RefSeq" id="WP_148338545.1">
    <property type="nucleotide sequence ID" value="NZ_LR699119.1"/>
</dbReference>
<feature type="coiled-coil region" evidence="1">
    <location>
        <begin position="530"/>
        <end position="596"/>
    </location>
</feature>
<feature type="compositionally biased region" description="Polar residues" evidence="2">
    <location>
        <begin position="836"/>
        <end position="848"/>
    </location>
</feature>
<dbReference type="EMBL" id="LR699119">
    <property type="protein sequence ID" value="VVC75333.1"/>
    <property type="molecule type" value="Genomic_DNA"/>
</dbReference>
<evidence type="ECO:0000256" key="1">
    <source>
        <dbReference type="SAM" id="Coils"/>
    </source>
</evidence>
<dbReference type="OrthoDB" id="9813612at2"/>
<dbReference type="AlphaFoldDB" id="A0A5E4PG18"/>
<reference evidence="3 4" key="1">
    <citation type="submission" date="2019-08" db="EMBL/GenBank/DDBJ databases">
        <authorList>
            <person name="Guy L."/>
        </authorList>
    </citation>
    <scope>NUCLEOTIDE SEQUENCE [LARGE SCALE GENOMIC DNA]</scope>
    <source>
        <strain evidence="3 4">SGT-108</strain>
    </source>
</reference>
<organism evidence="3 4">
    <name type="scientific">Aquicella siphonis</name>
    <dbReference type="NCBI Taxonomy" id="254247"/>
    <lineage>
        <taxon>Bacteria</taxon>
        <taxon>Pseudomonadati</taxon>
        <taxon>Pseudomonadota</taxon>
        <taxon>Gammaproteobacteria</taxon>
        <taxon>Legionellales</taxon>
        <taxon>Coxiellaceae</taxon>
        <taxon>Aquicella</taxon>
    </lineage>
</organism>
<dbReference type="KEGG" id="asip:AQUSIP_06220"/>
<dbReference type="Proteomes" id="UP000324194">
    <property type="component" value="Chromosome 1"/>
</dbReference>
<sequence length="864" mass="98406">MTTLDVEHFIAAVLWLDKPNTELSNPLIELLKQLSGVQQKFLQVTAREKLAELKESLLVDLAGLAQASPGKEKREALKHRLKFITQANAMYTDALGAARKAVISALKSEIAKEKSIKETKRYLDDLESVLPDGVKDDAELRKAIYDAKRKLVYDHFEDDYKKILKKYETQMEFLRTGELSLWEKIEATFTGEDPRALTEENLDKWRSKFLHELTTTLTVHAQIAVDMAGYGQNPTDREEAEAVHYFLKERIRDDYKELSRKAKQDLIGLTDLRGQRARERLDRIFGLKPSQPVDKKAFLRCYLAVASYQTYYRNDAVLADAGRDFIREFHEIAQHEGGFVTQIVAKMSKDELDALFLTWGDDPTVKVKKKSQGKSTALESDIVGVVDASRDSHVQVPRYLLLNMVLELIAADFDALLRGEKVDIRLLNDRIEFAIPKLQRQVKDEMELNGNRELRGDLAAMIQGMNPTTTRDSYLRLVANQLPQGTAQFDTYGVMRNLKDCESKLLDQIRFALRDQLDILDGITPEHLDYRSDEESIKILEQQILLLRDELERVQRDGQMEEGTRAEKTVVIARSIASLEAQKMEYANNIAVKKAQTKWVRDYQEYLVEAQSLLKNDGLSLREFIAQMKPCLFELLDPQLAGFCRAVRENVEFAKLLGDEEFTRQLHQLGRDLQGNTRETLDIVRDIPENITRQLPSETADMIRQLQYRFADRFKHLMVKMLDKNNLSKIHASDEASAMSVATVPVQDKTTPFWGSLFTGSTKPVTVPNVTASKPSMPTVHERLKTVLKRVESRVLKQMLAQLAEAADANSMNIDDLYGLTGEIKPSKPIAIAARSSDSSQDPSQEGQRQGMHVGNPFARNYYF</sequence>
<protein>
    <submittedName>
        <fullName evidence="3">Uncharacterized protein</fullName>
    </submittedName>
</protein>
<evidence type="ECO:0000313" key="4">
    <source>
        <dbReference type="Proteomes" id="UP000324194"/>
    </source>
</evidence>
<keyword evidence="4" id="KW-1185">Reference proteome</keyword>
<accession>A0A5E4PG18</accession>
<proteinExistence type="predicted"/>
<gene>
    <name evidence="3" type="ORF">AQUSIP_06220</name>
</gene>
<evidence type="ECO:0000256" key="2">
    <source>
        <dbReference type="SAM" id="MobiDB-lite"/>
    </source>
</evidence>
<feature type="region of interest" description="Disordered" evidence="2">
    <location>
        <begin position="833"/>
        <end position="856"/>
    </location>
</feature>
<name>A0A5E4PG18_9COXI</name>
<keyword evidence="1" id="KW-0175">Coiled coil</keyword>